<sequence length="848" mass="93172">MKSKRTRSKGAAIEVKPARWSQQVSALVLSLVVAHAYAKPIAVDIPAQSLAQALVTLGQQTGLQMVYSADLVNGKWAPKVNGTMEPDQALTQLLIGAGLTFRIENNTVLLISTRTGDTDIDIDADTMVIGETNIMGQGMGQATENTGSYTPGKISVGSKTPTSLKETPQSVSVITRQVIEDRQFADLNDAMKAVPGVTVQSSTYRIQDFYSRGFQIQNIQLDGAAPMALGTTAGSFYSSNIYDTSEFDHVEVLRGASALFGGTGDPGGIINLVRKRPLDFYQIKFTASAGSWDNYRSELDVTGPLGFDGKLRGRLVLAYTDRQYFVDNRATDKPLVYGVLEADVSANTMLTAGIRFNKIHENGTTSAVPRYSNGADLGLSRSTGLSTKWAYADGFAREYFAKIDHRLNDDWKLNFTYTNIYDTINTNNATTLGSVNPVTGAGVTRYGTYVTQWSEQDLWDVNLSGDFNLFGLRHRLVVGGDYQEIDSRWRGTGRFTTAGGTVNVFDPNSTAWNDPGTRPVFSRNYSPNSQIQYGLYANLRLQLAEPLHLVLGARAQRYKFDQTYKTSNATGTVWTEQSRVDMREPTKVTPFGGIVYDLTDEWALYASYAEIFKPQQNLLSGPIGSGTPLDPMIGKTYEFGIKGELFGGAVNTSLAFYYTKREDQAVQDPNYDATTVLFGGNCCYFNGGETVSRGIDMEISGEVLPDWMAMASYTFNINKNHDSGSALSTITPKHLAKFFSTYRLPGALRNFRVGGGVDIQSDTHVSGTASTYDNAGNVIQSGVPFEFTQGGYAVWNAFVDYRIDEHWNVAFNANNLFDKKYYQTVGTSTCCNYYGDPKNFMMTVRATY</sequence>
<dbReference type="Pfam" id="PF07715">
    <property type="entry name" value="Plug"/>
    <property type="match status" value="1"/>
</dbReference>
<evidence type="ECO:0000256" key="3">
    <source>
        <dbReference type="ARBA" id="ARBA00022448"/>
    </source>
</evidence>
<keyword evidence="5" id="KW-0410">Iron transport</keyword>
<gene>
    <name evidence="17" type="ORF">LX59_02735</name>
</gene>
<dbReference type="InterPro" id="IPR037066">
    <property type="entry name" value="Plug_dom_sf"/>
</dbReference>
<evidence type="ECO:0000256" key="13">
    <source>
        <dbReference type="ARBA" id="ARBA00023237"/>
    </source>
</evidence>
<comment type="subcellular location">
    <subcellularLocation>
        <location evidence="1 14">Cell outer membrane</location>
        <topology evidence="1 14">Multi-pass membrane protein</topology>
    </subcellularLocation>
</comment>
<evidence type="ECO:0000256" key="14">
    <source>
        <dbReference type="PROSITE-ProRule" id="PRU01360"/>
    </source>
</evidence>
<evidence type="ECO:0000256" key="2">
    <source>
        <dbReference type="ARBA" id="ARBA00009810"/>
    </source>
</evidence>
<keyword evidence="7" id="KW-0732">Signal</keyword>
<dbReference type="PANTHER" id="PTHR32552:SF74">
    <property type="entry name" value="HYDROXAMATE SIDEROPHORE RECEPTOR FHUE"/>
    <property type="match status" value="1"/>
</dbReference>
<dbReference type="AlphaFoldDB" id="A0A562I0D1"/>
<organism evidence="17 18">
    <name type="scientific">Azomonas agilis</name>
    <dbReference type="NCBI Taxonomy" id="116849"/>
    <lineage>
        <taxon>Bacteria</taxon>
        <taxon>Pseudomonadati</taxon>
        <taxon>Pseudomonadota</taxon>
        <taxon>Gammaproteobacteria</taxon>
        <taxon>Pseudomonadales</taxon>
        <taxon>Pseudomonadaceae</taxon>
        <taxon>Azomonas</taxon>
    </lineage>
</organism>
<feature type="domain" description="Secretin/TonB short N-terminal" evidence="16">
    <location>
        <begin position="63"/>
        <end position="113"/>
    </location>
</feature>
<keyword evidence="11 14" id="KW-0472">Membrane</keyword>
<reference evidence="17 18" key="1">
    <citation type="submission" date="2019-07" db="EMBL/GenBank/DDBJ databases">
        <title>Genomic Encyclopedia of Type Strains, Phase I: the one thousand microbial genomes (KMG-I) project.</title>
        <authorList>
            <person name="Kyrpides N."/>
        </authorList>
    </citation>
    <scope>NUCLEOTIDE SEQUENCE [LARGE SCALE GENOMIC DNA]</scope>
    <source>
        <strain evidence="17 18">DSM 375</strain>
    </source>
</reference>
<dbReference type="GO" id="GO:0015891">
    <property type="term" value="P:siderophore transport"/>
    <property type="evidence" value="ECO:0007669"/>
    <property type="project" value="InterPro"/>
</dbReference>
<comment type="similarity">
    <text evidence="2 14 15">Belongs to the TonB-dependent receptor family.</text>
</comment>
<dbReference type="Proteomes" id="UP000319627">
    <property type="component" value="Unassembled WGS sequence"/>
</dbReference>
<evidence type="ECO:0000256" key="6">
    <source>
        <dbReference type="ARBA" id="ARBA00022692"/>
    </source>
</evidence>
<keyword evidence="12 17" id="KW-0675">Receptor</keyword>
<evidence type="ECO:0000259" key="16">
    <source>
        <dbReference type="SMART" id="SM00965"/>
    </source>
</evidence>
<evidence type="ECO:0000313" key="17">
    <source>
        <dbReference type="EMBL" id="TWH64184.1"/>
    </source>
</evidence>
<dbReference type="Gene3D" id="3.55.50.30">
    <property type="match status" value="1"/>
</dbReference>
<evidence type="ECO:0000256" key="15">
    <source>
        <dbReference type="RuleBase" id="RU003357"/>
    </source>
</evidence>
<dbReference type="Gene3D" id="2.40.170.20">
    <property type="entry name" value="TonB-dependent receptor, beta-barrel domain"/>
    <property type="match status" value="1"/>
</dbReference>
<dbReference type="InterPro" id="IPR012910">
    <property type="entry name" value="Plug_dom"/>
</dbReference>
<evidence type="ECO:0000313" key="18">
    <source>
        <dbReference type="Proteomes" id="UP000319627"/>
    </source>
</evidence>
<evidence type="ECO:0000256" key="9">
    <source>
        <dbReference type="ARBA" id="ARBA00023065"/>
    </source>
</evidence>
<dbReference type="CDD" id="cd01347">
    <property type="entry name" value="ligand_gated_channel"/>
    <property type="match status" value="1"/>
</dbReference>
<dbReference type="FunFam" id="2.170.130.10:FF:000010">
    <property type="entry name" value="Ferripyoverdine receptor"/>
    <property type="match status" value="1"/>
</dbReference>
<dbReference type="InterPro" id="IPR039426">
    <property type="entry name" value="TonB-dep_rcpt-like"/>
</dbReference>
<evidence type="ECO:0000256" key="11">
    <source>
        <dbReference type="ARBA" id="ARBA00023136"/>
    </source>
</evidence>
<accession>A0A562I0D1</accession>
<name>A0A562I0D1_9GAMM</name>
<dbReference type="InterPro" id="IPR036942">
    <property type="entry name" value="Beta-barrel_TonB_sf"/>
</dbReference>
<keyword evidence="9" id="KW-0406">Ion transport</keyword>
<dbReference type="RefSeq" id="WP_144572761.1">
    <property type="nucleotide sequence ID" value="NZ_VLKG01000012.1"/>
</dbReference>
<evidence type="ECO:0000256" key="8">
    <source>
        <dbReference type="ARBA" id="ARBA00023004"/>
    </source>
</evidence>
<dbReference type="InterPro" id="IPR010105">
    <property type="entry name" value="TonB_sidphr_rcpt"/>
</dbReference>
<dbReference type="NCBIfam" id="TIGR01783">
    <property type="entry name" value="TonB-siderophor"/>
    <property type="match status" value="1"/>
</dbReference>
<dbReference type="InterPro" id="IPR011662">
    <property type="entry name" value="Secretin/TonB_short_N"/>
</dbReference>
<keyword evidence="6 14" id="KW-0812">Transmembrane</keyword>
<dbReference type="Pfam" id="PF00593">
    <property type="entry name" value="TonB_dep_Rec_b-barrel"/>
    <property type="match status" value="1"/>
</dbReference>
<evidence type="ECO:0000256" key="4">
    <source>
        <dbReference type="ARBA" id="ARBA00022452"/>
    </source>
</evidence>
<comment type="caution">
    <text evidence="17">The sequence shown here is derived from an EMBL/GenBank/DDBJ whole genome shotgun (WGS) entry which is preliminary data.</text>
</comment>
<evidence type="ECO:0000256" key="7">
    <source>
        <dbReference type="ARBA" id="ARBA00022729"/>
    </source>
</evidence>
<dbReference type="InterPro" id="IPR000531">
    <property type="entry name" value="Beta-barrel_TonB"/>
</dbReference>
<proteinExistence type="inferred from homology"/>
<dbReference type="EMBL" id="VLKG01000012">
    <property type="protein sequence ID" value="TWH64184.1"/>
    <property type="molecule type" value="Genomic_DNA"/>
</dbReference>
<dbReference type="GO" id="GO:0015344">
    <property type="term" value="F:siderophore uptake transmembrane transporter activity"/>
    <property type="evidence" value="ECO:0007669"/>
    <property type="project" value="TreeGrafter"/>
</dbReference>
<evidence type="ECO:0000256" key="5">
    <source>
        <dbReference type="ARBA" id="ARBA00022496"/>
    </source>
</evidence>
<dbReference type="Pfam" id="PF07660">
    <property type="entry name" value="STN"/>
    <property type="match status" value="1"/>
</dbReference>
<dbReference type="Gene3D" id="2.170.130.10">
    <property type="entry name" value="TonB-dependent receptor, plug domain"/>
    <property type="match status" value="1"/>
</dbReference>
<dbReference type="GO" id="GO:0038023">
    <property type="term" value="F:signaling receptor activity"/>
    <property type="evidence" value="ECO:0007669"/>
    <property type="project" value="InterPro"/>
</dbReference>
<dbReference type="PROSITE" id="PS52016">
    <property type="entry name" value="TONB_DEPENDENT_REC_3"/>
    <property type="match status" value="1"/>
</dbReference>
<evidence type="ECO:0000256" key="1">
    <source>
        <dbReference type="ARBA" id="ARBA00004571"/>
    </source>
</evidence>
<dbReference type="OrthoDB" id="8663017at2"/>
<keyword evidence="8" id="KW-0408">Iron</keyword>
<dbReference type="SMART" id="SM00965">
    <property type="entry name" value="STN"/>
    <property type="match status" value="1"/>
</dbReference>
<evidence type="ECO:0000256" key="10">
    <source>
        <dbReference type="ARBA" id="ARBA00023077"/>
    </source>
</evidence>
<keyword evidence="10 15" id="KW-0798">TonB box</keyword>
<evidence type="ECO:0000256" key="12">
    <source>
        <dbReference type="ARBA" id="ARBA00023170"/>
    </source>
</evidence>
<keyword evidence="13 14" id="KW-0998">Cell outer membrane</keyword>
<keyword evidence="18" id="KW-1185">Reference proteome</keyword>
<dbReference type="SUPFAM" id="SSF56935">
    <property type="entry name" value="Porins"/>
    <property type="match status" value="1"/>
</dbReference>
<keyword evidence="3 14" id="KW-0813">Transport</keyword>
<dbReference type="PANTHER" id="PTHR32552">
    <property type="entry name" value="FERRICHROME IRON RECEPTOR-RELATED"/>
    <property type="match status" value="1"/>
</dbReference>
<keyword evidence="4 14" id="KW-1134">Transmembrane beta strand</keyword>
<dbReference type="GO" id="GO:0009279">
    <property type="term" value="C:cell outer membrane"/>
    <property type="evidence" value="ECO:0007669"/>
    <property type="project" value="UniProtKB-SubCell"/>
</dbReference>
<protein>
    <submittedName>
        <fullName evidence="17">Outer membrane receptor for ferric coprogen and ferric-rhodotorulic acid</fullName>
    </submittedName>
</protein>